<dbReference type="InterPro" id="IPR013154">
    <property type="entry name" value="ADH-like_N"/>
</dbReference>
<protein>
    <submittedName>
        <fullName evidence="3">Crotonyl-CoA carboxylase/reductase</fullName>
        <ecNumber evidence="3">1.3.1.85</ecNumber>
    </submittedName>
</protein>
<dbReference type="InterPro" id="IPR010085">
    <property type="entry name" value="Crot_CoA_red"/>
</dbReference>
<dbReference type="SUPFAM" id="SSF51735">
    <property type="entry name" value="NAD(P)-binding Rossmann-fold domains"/>
    <property type="match status" value="1"/>
</dbReference>
<keyword evidence="3" id="KW-0560">Oxidoreductase</keyword>
<dbReference type="PANTHER" id="PTHR44154">
    <property type="entry name" value="QUINONE OXIDOREDUCTASE"/>
    <property type="match status" value="1"/>
</dbReference>
<comment type="caution">
    <text evidence="3">The sequence shown here is derived from an EMBL/GenBank/DDBJ whole genome shotgun (WGS) entry which is preliminary data.</text>
</comment>
<dbReference type="SMART" id="SM00829">
    <property type="entry name" value="PKS_ER"/>
    <property type="match status" value="1"/>
</dbReference>
<dbReference type="Pfam" id="PF00107">
    <property type="entry name" value="ADH_zinc_N"/>
    <property type="match status" value="1"/>
</dbReference>
<dbReference type="InterPro" id="IPR013149">
    <property type="entry name" value="ADH-like_C"/>
</dbReference>
<dbReference type="SUPFAM" id="SSF50129">
    <property type="entry name" value="GroES-like"/>
    <property type="match status" value="1"/>
</dbReference>
<proteinExistence type="predicted"/>
<feature type="domain" description="Enoyl reductase (ER)" evidence="2">
    <location>
        <begin position="51"/>
        <end position="406"/>
    </location>
</feature>
<dbReference type="InterPro" id="IPR051603">
    <property type="entry name" value="Zinc-ADH_QOR/CCCR"/>
</dbReference>
<dbReference type="NCBIfam" id="TIGR01751">
    <property type="entry name" value="crot-CoA-red"/>
    <property type="match status" value="1"/>
</dbReference>
<dbReference type="InterPro" id="IPR020843">
    <property type="entry name" value="ER"/>
</dbReference>
<evidence type="ECO:0000259" key="2">
    <source>
        <dbReference type="SMART" id="SM00829"/>
    </source>
</evidence>
<dbReference type="RefSeq" id="WP_343974776.1">
    <property type="nucleotide sequence ID" value="NZ_BAAAGK010000127.1"/>
</dbReference>
<evidence type="ECO:0000256" key="1">
    <source>
        <dbReference type="ARBA" id="ARBA00022857"/>
    </source>
</evidence>
<dbReference type="EMBL" id="JBHTEE010000001">
    <property type="protein sequence ID" value="MFC7605467.1"/>
    <property type="molecule type" value="Genomic_DNA"/>
</dbReference>
<gene>
    <name evidence="3" type="primary">ccrA</name>
    <name evidence="3" type="ORF">ACFQVD_35735</name>
</gene>
<dbReference type="InterPro" id="IPR011032">
    <property type="entry name" value="GroES-like_sf"/>
</dbReference>
<keyword evidence="4" id="KW-1185">Reference proteome</keyword>
<reference evidence="4" key="1">
    <citation type="journal article" date="2019" name="Int. J. Syst. Evol. Microbiol.">
        <title>The Global Catalogue of Microorganisms (GCM) 10K type strain sequencing project: providing services to taxonomists for standard genome sequencing and annotation.</title>
        <authorList>
            <consortium name="The Broad Institute Genomics Platform"/>
            <consortium name="The Broad Institute Genome Sequencing Center for Infectious Disease"/>
            <person name="Wu L."/>
            <person name="Ma J."/>
        </authorList>
    </citation>
    <scope>NUCLEOTIDE SEQUENCE [LARGE SCALE GENOMIC DNA]</scope>
    <source>
        <strain evidence="4">JCM 10083</strain>
    </source>
</reference>
<name>A0ABW2TB29_9ACTN</name>
<dbReference type="Gene3D" id="3.90.180.10">
    <property type="entry name" value="Medium-chain alcohol dehydrogenases, catalytic domain"/>
    <property type="match status" value="2"/>
</dbReference>
<dbReference type="Proteomes" id="UP001596514">
    <property type="component" value="Unassembled WGS sequence"/>
</dbReference>
<sequence>MTLAQAVVDGADPEELARLDVPTTFRAAHTRKGEVGMFGRSRHGVNGVDKDITRSVHVGEVPMPELGPNEVLVAVMASAINFNTVWTAMFEPIPTFAFLERFGREDPRHDKDFHVLGSDASGVIVRMGAAVRHWKIGDRVVVSPAYVDEQDPISHSDSMLGSDLRAWGFETNYGGLAEFAVVKSTQLLAKPGHLTWEEAACNMLCASTAYRMLVSERGSRMKQGDVVLIWGATGGLGAYGVQLVRNGGGIPVGVVSSAEKAELLRRMGCEHVVDRSQFEHLGDEKSWRRFGAEVRRQVGEDPHIVFEHTGQDTFGASVYVARRGGSVVTCGSSSGYDHAYDNRHLWMKLKRIVGSHGANYQECHEVNRLLSLGLLHPTLSAVYPLAETGAAARAVQLNEHVGKVGVLALAPAEDLGVEDHALRERVGEDRLRLFRGWS</sequence>
<dbReference type="Pfam" id="PF08240">
    <property type="entry name" value="ADH_N"/>
    <property type="match status" value="1"/>
</dbReference>
<dbReference type="InterPro" id="IPR036291">
    <property type="entry name" value="NAD(P)-bd_dom_sf"/>
</dbReference>
<dbReference type="PANTHER" id="PTHR44154:SF1">
    <property type="entry name" value="QUINONE OXIDOREDUCTASE"/>
    <property type="match status" value="1"/>
</dbReference>
<dbReference type="GO" id="GO:0016491">
    <property type="term" value="F:oxidoreductase activity"/>
    <property type="evidence" value="ECO:0007669"/>
    <property type="project" value="UniProtKB-KW"/>
</dbReference>
<dbReference type="EC" id="1.3.1.85" evidence="3"/>
<accession>A0ABW2TB29</accession>
<organism evidence="3 4">
    <name type="scientific">Streptosporangium amethystogenes subsp. fukuiense</name>
    <dbReference type="NCBI Taxonomy" id="698418"/>
    <lineage>
        <taxon>Bacteria</taxon>
        <taxon>Bacillati</taxon>
        <taxon>Actinomycetota</taxon>
        <taxon>Actinomycetes</taxon>
        <taxon>Streptosporangiales</taxon>
        <taxon>Streptosporangiaceae</taxon>
        <taxon>Streptosporangium</taxon>
    </lineage>
</organism>
<evidence type="ECO:0000313" key="4">
    <source>
        <dbReference type="Proteomes" id="UP001596514"/>
    </source>
</evidence>
<keyword evidence="1" id="KW-0521">NADP</keyword>
<evidence type="ECO:0000313" key="3">
    <source>
        <dbReference type="EMBL" id="MFC7605467.1"/>
    </source>
</evidence>